<dbReference type="InterPro" id="IPR035979">
    <property type="entry name" value="RBD_domain_sf"/>
</dbReference>
<evidence type="ECO:0000259" key="4">
    <source>
        <dbReference type="PROSITE" id="PS50102"/>
    </source>
</evidence>
<dbReference type="SMART" id="SM00360">
    <property type="entry name" value="RRM"/>
    <property type="match status" value="2"/>
</dbReference>
<dbReference type="InterPro" id="IPR007201">
    <property type="entry name" value="Mei2-like_Rrm_C"/>
</dbReference>
<dbReference type="InterPro" id="IPR034458">
    <property type="entry name" value="EAR1-like_RRM3"/>
</dbReference>
<dbReference type="OrthoDB" id="417481at2759"/>
<evidence type="ECO:0000256" key="3">
    <source>
        <dbReference type="SAM" id="MobiDB-lite"/>
    </source>
</evidence>
<protein>
    <submittedName>
        <fullName evidence="5">Terminal ear1</fullName>
    </submittedName>
</protein>
<evidence type="ECO:0000313" key="6">
    <source>
        <dbReference type="Proteomes" id="UP000623129"/>
    </source>
</evidence>
<dbReference type="Pfam" id="PF00076">
    <property type="entry name" value="RRM_1"/>
    <property type="match status" value="1"/>
</dbReference>
<dbReference type="PROSITE" id="PS50102">
    <property type="entry name" value="RRM"/>
    <property type="match status" value="1"/>
</dbReference>
<feature type="compositionally biased region" description="Low complexity" evidence="3">
    <location>
        <begin position="365"/>
        <end position="384"/>
    </location>
</feature>
<organism evidence="5 6">
    <name type="scientific">Carex littledalei</name>
    <dbReference type="NCBI Taxonomy" id="544730"/>
    <lineage>
        <taxon>Eukaryota</taxon>
        <taxon>Viridiplantae</taxon>
        <taxon>Streptophyta</taxon>
        <taxon>Embryophyta</taxon>
        <taxon>Tracheophyta</taxon>
        <taxon>Spermatophyta</taxon>
        <taxon>Magnoliopsida</taxon>
        <taxon>Liliopsida</taxon>
        <taxon>Poales</taxon>
        <taxon>Cyperaceae</taxon>
        <taxon>Cyperoideae</taxon>
        <taxon>Cariceae</taxon>
        <taxon>Carex</taxon>
        <taxon>Carex subgen. Euthyceras</taxon>
    </lineage>
</organism>
<proteinExistence type="predicted"/>
<dbReference type="Gene3D" id="3.30.70.330">
    <property type="match status" value="2"/>
</dbReference>
<gene>
    <name evidence="5" type="ORF">FCM35_KLT17823</name>
</gene>
<feature type="compositionally biased region" description="Low complexity" evidence="3">
    <location>
        <begin position="340"/>
        <end position="357"/>
    </location>
</feature>
<dbReference type="GO" id="GO:0003723">
    <property type="term" value="F:RNA binding"/>
    <property type="evidence" value="ECO:0007669"/>
    <property type="project" value="UniProtKB-UniRule"/>
</dbReference>
<sequence>MEVGGNLLDPSAQEFYPSLPSPVPPVPVLPPSVPPPYPQFYYPPVPIVPPPVLPPPAEYVRPTWVTDDAVPTRGVVLSMVPRHVTEHDVLSAMECFGAVRAVDMSALGTDGIVTVHFYDLRSAQVAFTEVREQHVRQQSRLGQLYGVAVPVAPWDWPEAGTSSSAIGRGLICGQAVWAHFAVGSGELGIDDSNQATLVVISSLSSGISLQTLRETFESFGAVKDVRESVIKPYNKFIEFFDTRDAVRALSELNGKEVFGRQMVLEFARSTGPHSRRRNRSSHNYNPNFPTPPRLRASTPQNVPSQNASVAILRRGSAVNPTEPKRTSEADSSSGARRNRNISATTTTTVAATAARTNIGSGSSGKNSASPTSSGASSSKQQSSRKGWKGKSNESRFLFKESEDGNFNSPNDERTTVMIRNIPNKYSQKLLLNMLDNHCIHCNEQIAEGEDPPSAYDFVYLPIDFSNKCNVGYGFVNLTSPQAAFRLYKAFHKQPWEVFNSRKICQVTYARLQGLEALKEHFKNSKFACDNDEYMPVVFSPPRDGKQSLTEPVAIGGRELSPGSQPSEQRLQSEGGDASSTSGSTHAPSDHEVMDEPGGSNAQANLLSLLSLHEEYSD</sequence>
<dbReference type="SUPFAM" id="SSF54928">
    <property type="entry name" value="RNA-binding domain, RBD"/>
    <property type="match status" value="2"/>
</dbReference>
<evidence type="ECO:0000313" key="5">
    <source>
        <dbReference type="EMBL" id="KAF3337236.1"/>
    </source>
</evidence>
<feature type="domain" description="RRM" evidence="4">
    <location>
        <begin position="196"/>
        <end position="269"/>
    </location>
</feature>
<dbReference type="AlphaFoldDB" id="A0A833RJY0"/>
<evidence type="ECO:0000256" key="2">
    <source>
        <dbReference type="PROSITE-ProRule" id="PRU00176"/>
    </source>
</evidence>
<feature type="compositionally biased region" description="Polar residues" evidence="3">
    <location>
        <begin position="297"/>
        <end position="308"/>
    </location>
</feature>
<dbReference type="CDD" id="cd12530">
    <property type="entry name" value="RRM3_EAR1_like"/>
    <property type="match status" value="1"/>
</dbReference>
<dbReference type="Pfam" id="PF04059">
    <property type="entry name" value="RRM_2"/>
    <property type="match status" value="1"/>
</dbReference>
<dbReference type="EMBL" id="SWLB01000006">
    <property type="protein sequence ID" value="KAF3337236.1"/>
    <property type="molecule type" value="Genomic_DNA"/>
</dbReference>
<evidence type="ECO:0000256" key="1">
    <source>
        <dbReference type="ARBA" id="ARBA00022884"/>
    </source>
</evidence>
<dbReference type="InterPro" id="IPR000504">
    <property type="entry name" value="RRM_dom"/>
</dbReference>
<dbReference type="Proteomes" id="UP000623129">
    <property type="component" value="Unassembled WGS sequence"/>
</dbReference>
<name>A0A833RJY0_9POAL</name>
<feature type="region of interest" description="Disordered" evidence="3">
    <location>
        <begin position="268"/>
        <end position="392"/>
    </location>
</feature>
<accession>A0A833RJY0</accession>
<dbReference type="InterPro" id="IPR012677">
    <property type="entry name" value="Nucleotide-bd_a/b_plait_sf"/>
</dbReference>
<feature type="compositionally biased region" description="Polar residues" evidence="3">
    <location>
        <begin position="561"/>
        <end position="586"/>
    </location>
</feature>
<keyword evidence="6" id="KW-1185">Reference proteome</keyword>
<comment type="caution">
    <text evidence="5">The sequence shown here is derived from an EMBL/GenBank/DDBJ whole genome shotgun (WGS) entry which is preliminary data.</text>
</comment>
<feature type="region of interest" description="Disordered" evidence="3">
    <location>
        <begin position="555"/>
        <end position="617"/>
    </location>
</feature>
<dbReference type="PANTHER" id="PTHR23189">
    <property type="entry name" value="RNA RECOGNITION MOTIF-CONTAINING"/>
    <property type="match status" value="1"/>
</dbReference>
<reference evidence="5" key="1">
    <citation type="submission" date="2020-01" db="EMBL/GenBank/DDBJ databases">
        <title>Genome sequence of Kobresia littledalei, the first chromosome-level genome in the family Cyperaceae.</title>
        <authorList>
            <person name="Qu G."/>
        </authorList>
    </citation>
    <scope>NUCLEOTIDE SEQUENCE</scope>
    <source>
        <strain evidence="5">C.B.Clarke</strain>
        <tissue evidence="5">Leaf</tissue>
    </source>
</reference>
<keyword evidence="1 2" id="KW-0694">RNA-binding</keyword>
<dbReference type="FunFam" id="3.30.70.330:FF:001402">
    <property type="entry name" value="Terminal EAR1-like 1"/>
    <property type="match status" value="1"/>
</dbReference>